<comment type="caution">
    <text evidence="10">The sequence shown here is derived from an EMBL/GenBank/DDBJ whole genome shotgun (WGS) entry which is preliminary data.</text>
</comment>
<feature type="transmembrane region" description="Helical" evidence="8">
    <location>
        <begin position="364"/>
        <end position="384"/>
    </location>
</feature>
<feature type="transmembrane region" description="Helical" evidence="8">
    <location>
        <begin position="491"/>
        <end position="509"/>
    </location>
</feature>
<dbReference type="PROSITE" id="PS50156">
    <property type="entry name" value="SSD"/>
    <property type="match status" value="1"/>
</dbReference>
<comment type="subcellular location">
    <subcellularLocation>
        <location evidence="1">Membrane</location>
        <topology evidence="1">Multi-pass membrane protein</topology>
    </subcellularLocation>
</comment>
<evidence type="ECO:0000313" key="11">
    <source>
        <dbReference type="Proteomes" id="UP001209878"/>
    </source>
</evidence>
<keyword evidence="11" id="KW-1185">Reference proteome</keyword>
<dbReference type="GO" id="GO:0016020">
    <property type="term" value="C:membrane"/>
    <property type="evidence" value="ECO:0007669"/>
    <property type="project" value="UniProtKB-SubCell"/>
</dbReference>
<feature type="transmembrane region" description="Helical" evidence="8">
    <location>
        <begin position="27"/>
        <end position="47"/>
    </location>
</feature>
<name>A0AAD9UEI7_RIDPI</name>
<dbReference type="EMBL" id="JAODUO010000200">
    <property type="protein sequence ID" value="KAK2186439.1"/>
    <property type="molecule type" value="Genomic_DNA"/>
</dbReference>
<keyword evidence="4 8" id="KW-1133">Transmembrane helix</keyword>
<feature type="transmembrane region" description="Helical" evidence="8">
    <location>
        <begin position="748"/>
        <end position="767"/>
    </location>
</feature>
<feature type="transmembrane region" description="Helical" evidence="8">
    <location>
        <begin position="260"/>
        <end position="279"/>
    </location>
</feature>
<accession>A0AAD9UEI7</accession>
<keyword evidence="6" id="KW-0325">Glycoprotein</keyword>
<gene>
    <name evidence="10" type="ORF">NP493_200g03103</name>
</gene>
<keyword evidence="5 8" id="KW-0472">Membrane</keyword>
<sequence length="933" mass="104795">MVQFDCIEKPLSRLFNVYGRFIARHPVWFLICPLVLTAALGSGVYNFHAEYDVEKLFSPEGARSKDERSKMQRMFPELEKSDNFSAIGILTLGQYGRVIVTSKERDGNVLKDDVFKEVAQLDKDIRNITIDVAGTRYTYTDLCAGRCEAETDALIILHGVMKVNLNVLSYPVHRVAQGPSNVRFFLGSTIGGVSTTADGDTEAKAWSLYYHLLSYENGEAVTKWQEKFLLITGKKHYKHITVTRFTGHSLEDELKRNANAVFTLLPILLIVLIAFTVVSCMSADWVRSKPWLGPMGLLSAGLAIVSGFGLVLHTGVPFIDIVATSPFLVLGIGVDDMFVMLAAWRQTDFRWSVEERMGKAFSEAALSITITSLTDVLSIGIGTITKFRSVRIFCTYTAIAVLFDYFYQISFFAACMVITGHREAGNRHPATCMKAVPKSLARHRSAIYRLFCTGGYTAEETADSRNTADVSAMAFFRNTWGGLLSTRPVKILLVHVYLVYLGFAIWGCASVNEGITLDRLAADDSYIADYFDRDIRYFREYGHAVNVVVGQEMALWRKTERNRIEAVLREFEESEYFHGSDVTSAWIRDFTSFIGSDSLDSGNFSATLDYFLSNHSLLNVNYNMDIKMESGKVKYSRFFVFSNETDTSIRESEMMSTARAIADKHKDLNVTVYHPTFVIYDQYIAVWPNTRQNLLIATAAMFVVSLFLIPHPVCSLWVTFSIVSICTGVIGYMTWWDVNLDTISMINIIICIGFSVDFSAHITYAFVSADGDTGNQRMRNALYALGYPITQERDGGFRTPRGYRDDCQPKMSDLPRRESSPIKHLSSPRVRDRGVRTNHAPMSYANSGMALPYRTSVHHNSCPGGQGFRPALSGRGRAENKYFESHEFVSPANNVHCLQYNNARSHEHRLQAGGLRGPGNRYGTHRDYSLPSC</sequence>
<feature type="transmembrane region" description="Helical" evidence="8">
    <location>
        <begin position="291"/>
        <end position="312"/>
    </location>
</feature>
<evidence type="ECO:0000256" key="5">
    <source>
        <dbReference type="ARBA" id="ARBA00023136"/>
    </source>
</evidence>
<dbReference type="PANTHER" id="PTHR10796:SF60">
    <property type="entry name" value="PATCHED DOMAIN-CONTAINING PROTEIN 3"/>
    <property type="match status" value="1"/>
</dbReference>
<keyword evidence="3 8" id="KW-0812">Transmembrane</keyword>
<feature type="compositionally biased region" description="Basic and acidic residues" evidence="7">
    <location>
        <begin position="807"/>
        <end position="821"/>
    </location>
</feature>
<feature type="transmembrane region" description="Helical" evidence="8">
    <location>
        <begin position="716"/>
        <end position="736"/>
    </location>
</feature>
<evidence type="ECO:0000256" key="1">
    <source>
        <dbReference type="ARBA" id="ARBA00004141"/>
    </source>
</evidence>
<dbReference type="Proteomes" id="UP001209878">
    <property type="component" value="Unassembled WGS sequence"/>
</dbReference>
<feature type="region of interest" description="Disordered" evidence="7">
    <location>
        <begin position="911"/>
        <end position="933"/>
    </location>
</feature>
<evidence type="ECO:0000256" key="2">
    <source>
        <dbReference type="ARBA" id="ARBA00005585"/>
    </source>
</evidence>
<evidence type="ECO:0000256" key="4">
    <source>
        <dbReference type="ARBA" id="ARBA00022989"/>
    </source>
</evidence>
<evidence type="ECO:0000256" key="6">
    <source>
        <dbReference type="ARBA" id="ARBA00023180"/>
    </source>
</evidence>
<protein>
    <recommendedName>
        <fullName evidence="9">SSD domain-containing protein</fullName>
    </recommendedName>
</protein>
<feature type="transmembrane region" description="Helical" evidence="8">
    <location>
        <begin position="396"/>
        <end position="419"/>
    </location>
</feature>
<dbReference type="PANTHER" id="PTHR10796">
    <property type="entry name" value="PATCHED-RELATED"/>
    <property type="match status" value="1"/>
</dbReference>
<dbReference type="InterPro" id="IPR000731">
    <property type="entry name" value="SSD"/>
</dbReference>
<evidence type="ECO:0000313" key="10">
    <source>
        <dbReference type="EMBL" id="KAK2186439.1"/>
    </source>
</evidence>
<dbReference type="InterPro" id="IPR051697">
    <property type="entry name" value="Patched_domain-protein"/>
</dbReference>
<evidence type="ECO:0000256" key="3">
    <source>
        <dbReference type="ARBA" id="ARBA00022692"/>
    </source>
</evidence>
<feature type="compositionally biased region" description="Basic and acidic residues" evidence="7">
    <location>
        <begin position="924"/>
        <end position="933"/>
    </location>
</feature>
<feature type="transmembrane region" description="Helical" evidence="8">
    <location>
        <begin position="693"/>
        <end position="710"/>
    </location>
</feature>
<evidence type="ECO:0000259" key="9">
    <source>
        <dbReference type="PROSITE" id="PS50156"/>
    </source>
</evidence>
<proteinExistence type="inferred from homology"/>
<dbReference type="AlphaFoldDB" id="A0AAD9UEI7"/>
<dbReference type="Pfam" id="PF02460">
    <property type="entry name" value="Patched"/>
    <property type="match status" value="1"/>
</dbReference>
<organism evidence="10 11">
    <name type="scientific">Ridgeia piscesae</name>
    <name type="common">Tubeworm</name>
    <dbReference type="NCBI Taxonomy" id="27915"/>
    <lineage>
        <taxon>Eukaryota</taxon>
        <taxon>Metazoa</taxon>
        <taxon>Spiralia</taxon>
        <taxon>Lophotrochozoa</taxon>
        <taxon>Annelida</taxon>
        <taxon>Polychaeta</taxon>
        <taxon>Sedentaria</taxon>
        <taxon>Canalipalpata</taxon>
        <taxon>Sabellida</taxon>
        <taxon>Siboglinidae</taxon>
        <taxon>Ridgeia</taxon>
    </lineage>
</organism>
<comment type="similarity">
    <text evidence="2">Belongs to the patched family.</text>
</comment>
<reference evidence="10" key="1">
    <citation type="journal article" date="2023" name="Mol. Biol. Evol.">
        <title>Third-Generation Sequencing Reveals the Adaptive Role of the Epigenome in Three Deep-Sea Polychaetes.</title>
        <authorList>
            <person name="Perez M."/>
            <person name="Aroh O."/>
            <person name="Sun Y."/>
            <person name="Lan Y."/>
            <person name="Juniper S.K."/>
            <person name="Young C.R."/>
            <person name="Angers B."/>
            <person name="Qian P.Y."/>
        </authorList>
    </citation>
    <scope>NUCLEOTIDE SEQUENCE</scope>
    <source>
        <strain evidence="10">R07B-5</strain>
    </source>
</reference>
<dbReference type="SUPFAM" id="SSF82866">
    <property type="entry name" value="Multidrug efflux transporter AcrB transmembrane domain"/>
    <property type="match status" value="2"/>
</dbReference>
<feature type="domain" description="SSD" evidence="9">
    <location>
        <begin position="261"/>
        <end position="418"/>
    </location>
</feature>
<dbReference type="InterPro" id="IPR003392">
    <property type="entry name" value="PTHD_SSD"/>
</dbReference>
<dbReference type="Gene3D" id="1.20.1640.10">
    <property type="entry name" value="Multidrug efflux transporter AcrB transmembrane domain"/>
    <property type="match status" value="2"/>
</dbReference>
<evidence type="ECO:0000256" key="8">
    <source>
        <dbReference type="SAM" id="Phobius"/>
    </source>
</evidence>
<feature type="region of interest" description="Disordered" evidence="7">
    <location>
        <begin position="807"/>
        <end position="832"/>
    </location>
</feature>
<evidence type="ECO:0000256" key="7">
    <source>
        <dbReference type="SAM" id="MobiDB-lite"/>
    </source>
</evidence>
<feature type="transmembrane region" description="Helical" evidence="8">
    <location>
        <begin position="324"/>
        <end position="344"/>
    </location>
</feature>